<sequence>MFNIHSDTEELIRYLQAQDDLRLLIAEDFNILRYERISGRSFLKLTEEKLRSYGMKGGPASDLADYAEKLRKTFAVELGN</sequence>
<dbReference type="AlphaFoldDB" id="A0A397SHU8"/>
<gene>
    <name evidence="1" type="ORF">C1645_879202</name>
</gene>
<proteinExistence type="predicted"/>
<keyword evidence="2" id="KW-1185">Reference proteome</keyword>
<comment type="caution">
    <text evidence="1">The sequence shown here is derived from an EMBL/GenBank/DDBJ whole genome shotgun (WGS) entry which is preliminary data.</text>
</comment>
<protein>
    <recommendedName>
        <fullName evidence="3">SAM domain-containing protein</fullName>
    </recommendedName>
</protein>
<dbReference type="Proteomes" id="UP000265703">
    <property type="component" value="Unassembled WGS sequence"/>
</dbReference>
<accession>A0A397SHU8</accession>
<dbReference type="OrthoDB" id="2449165at2759"/>
<dbReference type="EMBL" id="QKYT01000415">
    <property type="protein sequence ID" value="RIA85608.1"/>
    <property type="molecule type" value="Genomic_DNA"/>
</dbReference>
<evidence type="ECO:0000313" key="2">
    <source>
        <dbReference type="Proteomes" id="UP000265703"/>
    </source>
</evidence>
<evidence type="ECO:0000313" key="1">
    <source>
        <dbReference type="EMBL" id="RIA85608.1"/>
    </source>
</evidence>
<evidence type="ECO:0008006" key="3">
    <source>
        <dbReference type="Google" id="ProtNLM"/>
    </source>
</evidence>
<reference evidence="1 2" key="1">
    <citation type="submission" date="2018-06" db="EMBL/GenBank/DDBJ databases">
        <title>Comparative genomics reveals the genomic features of Rhizophagus irregularis, R. cerebriforme, R. diaphanum and Gigaspora rosea, and their symbiotic lifestyle signature.</title>
        <authorList>
            <person name="Morin E."/>
            <person name="San Clemente H."/>
            <person name="Chen E.C.H."/>
            <person name="De La Providencia I."/>
            <person name="Hainaut M."/>
            <person name="Kuo A."/>
            <person name="Kohler A."/>
            <person name="Murat C."/>
            <person name="Tang N."/>
            <person name="Roy S."/>
            <person name="Loubradou J."/>
            <person name="Henrissat B."/>
            <person name="Grigoriev I.V."/>
            <person name="Corradi N."/>
            <person name="Roux C."/>
            <person name="Martin F.M."/>
        </authorList>
    </citation>
    <scope>NUCLEOTIDE SEQUENCE [LARGE SCALE GENOMIC DNA]</scope>
    <source>
        <strain evidence="1 2">DAOM 227022</strain>
    </source>
</reference>
<organism evidence="1 2">
    <name type="scientific">Glomus cerebriforme</name>
    <dbReference type="NCBI Taxonomy" id="658196"/>
    <lineage>
        <taxon>Eukaryota</taxon>
        <taxon>Fungi</taxon>
        <taxon>Fungi incertae sedis</taxon>
        <taxon>Mucoromycota</taxon>
        <taxon>Glomeromycotina</taxon>
        <taxon>Glomeromycetes</taxon>
        <taxon>Glomerales</taxon>
        <taxon>Glomeraceae</taxon>
        <taxon>Glomus</taxon>
    </lineage>
</organism>
<dbReference type="InterPro" id="IPR013761">
    <property type="entry name" value="SAM/pointed_sf"/>
</dbReference>
<dbReference type="Gene3D" id="1.10.150.50">
    <property type="entry name" value="Transcription Factor, Ets-1"/>
    <property type="match status" value="1"/>
</dbReference>
<name>A0A397SHU8_9GLOM</name>